<dbReference type="GO" id="GO:0008168">
    <property type="term" value="F:methyltransferase activity"/>
    <property type="evidence" value="ECO:0007669"/>
    <property type="project" value="UniProtKB-KW"/>
</dbReference>
<evidence type="ECO:0000259" key="1">
    <source>
        <dbReference type="Pfam" id="PF25273"/>
    </source>
</evidence>
<dbReference type="PANTHER" id="PTHR33153:SF3">
    <property type="entry name" value="TRAFFICKING PROTEIN PARTICLE COMPLEX SUBUNIT 11 DOMAIN-CONTAINING PROTEIN"/>
    <property type="match status" value="1"/>
</dbReference>
<dbReference type="Proteomes" id="UP001642464">
    <property type="component" value="Unassembled WGS sequence"/>
</dbReference>
<protein>
    <submittedName>
        <fullName evidence="2">Modification methylase ScrFIA</fullName>
    </submittedName>
</protein>
<dbReference type="Pfam" id="PF25273">
    <property type="entry name" value="DUF7869"/>
    <property type="match status" value="1"/>
</dbReference>
<evidence type="ECO:0000313" key="2">
    <source>
        <dbReference type="EMBL" id="CAK9062522.1"/>
    </source>
</evidence>
<dbReference type="EMBL" id="CAXAMM010028280">
    <property type="protein sequence ID" value="CAK9062522.1"/>
    <property type="molecule type" value="Genomic_DNA"/>
</dbReference>
<keyword evidence="2" id="KW-0808">Transferase</keyword>
<name>A0ABP0NI37_9DINO</name>
<comment type="caution">
    <text evidence="2">The sequence shown here is derived from an EMBL/GenBank/DDBJ whole genome shotgun (WGS) entry which is preliminary data.</text>
</comment>
<dbReference type="GO" id="GO:0032259">
    <property type="term" value="P:methylation"/>
    <property type="evidence" value="ECO:0007669"/>
    <property type="project" value="UniProtKB-KW"/>
</dbReference>
<keyword evidence="2" id="KW-0489">Methyltransferase</keyword>
<proteinExistence type="predicted"/>
<gene>
    <name evidence="2" type="ORF">SCF082_LOCUS32554</name>
</gene>
<evidence type="ECO:0000313" key="3">
    <source>
        <dbReference type="Proteomes" id="UP001642464"/>
    </source>
</evidence>
<reference evidence="2 3" key="1">
    <citation type="submission" date="2024-02" db="EMBL/GenBank/DDBJ databases">
        <authorList>
            <person name="Chen Y."/>
            <person name="Shah S."/>
            <person name="Dougan E. K."/>
            <person name="Thang M."/>
            <person name="Chan C."/>
        </authorList>
    </citation>
    <scope>NUCLEOTIDE SEQUENCE [LARGE SCALE GENOMIC DNA]</scope>
</reference>
<dbReference type="InterPro" id="IPR057191">
    <property type="entry name" value="DUF7869"/>
</dbReference>
<sequence length="481" mass="55434">MVGRARAITQGKCRCSKRRRAHNCFEPFRHPGKFNELIGHLRYLGHMDKMEVDKEAWGALQHAYDGYKIKKLSLLGHSVCQRAFKSLLRLGSGRVRRLVESVRNADESCPMDMRYCSKKFSPAMDSPKRQLVHDFLHHICQTLAEPMPEGTGASKRPRSVRKRDDKLMMRRTNLIEKALPPGSFYEYLAMLRRQHPHETFSYKLFCNVLNLVWEHNFGDILKLRSDSAHVKCTICVRYKLMVRKLARCGVAREKQVKLLELHREKQYLDRVTYWHSRNVARSLAGFSAPETVVLICDSMDCAKFTWPKDQALHAKEYNRFIAPKLTATAVIAHGHDMFLGLSLSGVASDSSRTVDLLARTLERFRERGQDLRNAEILIQGDNGPKEIKNNCVIRYLSLLVSHHKIRRAEVRTLMSGHTHEDVDAFFANVAAVLKQGAQCLHTPFDYIRVLQEYLLRDDVRPNEGDSEVVLVDQVRDWSLEV</sequence>
<dbReference type="PANTHER" id="PTHR33153">
    <property type="entry name" value="MYND-TYPE DOMAIN-CONTAINING PROTEIN"/>
    <property type="match status" value="1"/>
</dbReference>
<accession>A0ABP0NI37</accession>
<organism evidence="2 3">
    <name type="scientific">Durusdinium trenchii</name>
    <dbReference type="NCBI Taxonomy" id="1381693"/>
    <lineage>
        <taxon>Eukaryota</taxon>
        <taxon>Sar</taxon>
        <taxon>Alveolata</taxon>
        <taxon>Dinophyceae</taxon>
        <taxon>Suessiales</taxon>
        <taxon>Symbiodiniaceae</taxon>
        <taxon>Durusdinium</taxon>
    </lineage>
</organism>
<keyword evidence="3" id="KW-1185">Reference proteome</keyword>
<feature type="domain" description="DUF7869" evidence="1">
    <location>
        <begin position="328"/>
        <end position="435"/>
    </location>
</feature>